<sequence>MVRFKHRYIGLRWDSEYSITQEDIGDALRTAILNSGDLQLTALLPYMASVWMHLSAFNFATIRCPTALTRACIRIVIPQMVVRGAKNLRIVHVSGSISQMTRYIAPILSVELTKSRMALRT</sequence>
<evidence type="ECO:0000313" key="3">
    <source>
        <dbReference type="Proteomes" id="UP000070089"/>
    </source>
</evidence>
<reference evidence="2 3" key="1">
    <citation type="journal article" date="2015" name="Mol. Biochem. Parasitol.">
        <title>Identification of polymorphic genes for use in assemblage B genotyping assays through comparative genomics of multiple assemblage B Giardia duodenalis isolates.</title>
        <authorList>
            <person name="Wielinga C."/>
            <person name="Thompson R.C."/>
            <person name="Monis P."/>
            <person name="Ryan U."/>
        </authorList>
    </citation>
    <scope>NUCLEOTIDE SEQUENCE [LARGE SCALE GENOMIC DNA]</scope>
    <source>
        <strain evidence="2 3">BAH15c1</strain>
    </source>
</reference>
<dbReference type="SUPFAM" id="SSF160350">
    <property type="entry name" value="Rnp2-like"/>
    <property type="match status" value="1"/>
</dbReference>
<dbReference type="GO" id="GO:1902555">
    <property type="term" value="C:endoribonuclease complex"/>
    <property type="evidence" value="ECO:0007669"/>
    <property type="project" value="UniProtKB-ARBA"/>
</dbReference>
<gene>
    <name evidence="2" type="ORF">QR46_0443</name>
</gene>
<comment type="caution">
    <text evidence="2">The sequence shown here is derived from an EMBL/GenBank/DDBJ whole genome shotgun (WGS) entry which is preliminary data.</text>
</comment>
<proteinExistence type="predicted"/>
<dbReference type="OrthoDB" id="10249510at2759"/>
<dbReference type="EMBL" id="JXTI01000006">
    <property type="protein sequence ID" value="KWX15583.1"/>
    <property type="molecule type" value="Genomic_DNA"/>
</dbReference>
<keyword evidence="1" id="KW-0819">tRNA processing</keyword>
<dbReference type="InterPro" id="IPR038085">
    <property type="entry name" value="Rnp2-like_sf"/>
</dbReference>
<dbReference type="GO" id="GO:0008033">
    <property type="term" value="P:tRNA processing"/>
    <property type="evidence" value="ECO:0007669"/>
    <property type="project" value="UniProtKB-KW"/>
</dbReference>
<dbReference type="AlphaFoldDB" id="A0A132NZV1"/>
<evidence type="ECO:0000313" key="2">
    <source>
        <dbReference type="EMBL" id="KWX15583.1"/>
    </source>
</evidence>
<dbReference type="GO" id="GO:1990904">
    <property type="term" value="C:ribonucleoprotein complex"/>
    <property type="evidence" value="ECO:0007669"/>
    <property type="project" value="UniProtKB-ARBA"/>
</dbReference>
<dbReference type="Gene3D" id="3.30.70.3250">
    <property type="entry name" value="Ribonuclease P, Pop5 subunit"/>
    <property type="match status" value="1"/>
</dbReference>
<name>A0A132NZV1_GIAIN</name>
<protein>
    <submittedName>
        <fullName evidence="2">Uncharacterized protein</fullName>
    </submittedName>
</protein>
<organism evidence="2 3">
    <name type="scientific">Giardia duodenalis assemblage B</name>
    <dbReference type="NCBI Taxonomy" id="1394984"/>
    <lineage>
        <taxon>Eukaryota</taxon>
        <taxon>Metamonada</taxon>
        <taxon>Diplomonadida</taxon>
        <taxon>Hexamitidae</taxon>
        <taxon>Giardiinae</taxon>
        <taxon>Giardia</taxon>
    </lineage>
</organism>
<dbReference type="VEuPathDB" id="GiardiaDB:QR46_0443"/>
<dbReference type="Proteomes" id="UP000070089">
    <property type="component" value="Unassembled WGS sequence"/>
</dbReference>
<evidence type="ECO:0000256" key="1">
    <source>
        <dbReference type="ARBA" id="ARBA00022694"/>
    </source>
</evidence>
<accession>A0A132NZV1</accession>